<feature type="domain" description="Flagellar basal-body/hook protein C-terminal" evidence="8">
    <location>
        <begin position="477"/>
        <end position="514"/>
    </location>
</feature>
<keyword evidence="11" id="KW-0282">Flagellum</keyword>
<comment type="subcellular location">
    <subcellularLocation>
        <location evidence="1 7">Bacterial flagellum</location>
    </subcellularLocation>
    <subcellularLocation>
        <location evidence="2 7">Secreted</location>
    </subcellularLocation>
</comment>
<evidence type="ECO:0000313" key="11">
    <source>
        <dbReference type="EMBL" id="SHF01354.1"/>
    </source>
</evidence>
<dbReference type="PANTHER" id="PTHR30033:SF1">
    <property type="entry name" value="FLAGELLAR HOOK-ASSOCIATED PROTEIN 1"/>
    <property type="match status" value="1"/>
</dbReference>
<dbReference type="GO" id="GO:0009424">
    <property type="term" value="C:bacterial-type flagellum hook"/>
    <property type="evidence" value="ECO:0007669"/>
    <property type="project" value="UniProtKB-UniRule"/>
</dbReference>
<reference evidence="11" key="4">
    <citation type="submission" date="2016-11" db="EMBL/GenBank/DDBJ databases">
        <authorList>
            <person name="Varghese N."/>
            <person name="Submissions S."/>
        </authorList>
    </citation>
    <scope>NUCLEOTIDE SEQUENCE</scope>
    <source>
        <strain evidence="11">DSM 1682</strain>
    </source>
</reference>
<dbReference type="Pfam" id="PF06429">
    <property type="entry name" value="Flg_bbr_C"/>
    <property type="match status" value="1"/>
</dbReference>
<keyword evidence="6 7" id="KW-0975">Bacterial flagellum</keyword>
<reference evidence="10 12" key="1">
    <citation type="journal article" date="2016" name="Genome Announc.">
        <title>Complete Genome Sequence of the Amino Acid-Fermenting Clostridium propionicum X2 (DSM 1682).</title>
        <authorList>
            <person name="Poehlein A."/>
            <person name="Schlien K."/>
            <person name="Chowdhury N.P."/>
            <person name="Gottschalk G."/>
            <person name="Buckel W."/>
            <person name="Daniel R."/>
        </authorList>
    </citation>
    <scope>NUCLEOTIDE SEQUENCE [LARGE SCALE GENOMIC DNA]</scope>
    <source>
        <strain evidence="10 12">X2</strain>
    </source>
</reference>
<keyword evidence="11" id="KW-0969">Cilium</keyword>
<dbReference type="RefSeq" id="WP_066053168.1">
    <property type="nucleotide sequence ID" value="NZ_CP014223.1"/>
</dbReference>
<dbReference type="Proteomes" id="UP000068026">
    <property type="component" value="Chromosome"/>
</dbReference>
<dbReference type="PRINTS" id="PR01005">
    <property type="entry name" value="FLGHOOKAP1"/>
</dbReference>
<keyword evidence="11" id="KW-0966">Cell projection</keyword>
<keyword evidence="5 7" id="KW-0964">Secreted</keyword>
<dbReference type="GO" id="GO:0044780">
    <property type="term" value="P:bacterial-type flagellum assembly"/>
    <property type="evidence" value="ECO:0007669"/>
    <property type="project" value="InterPro"/>
</dbReference>
<dbReference type="SUPFAM" id="SSF64518">
    <property type="entry name" value="Phase 1 flagellin"/>
    <property type="match status" value="1"/>
</dbReference>
<dbReference type="Proteomes" id="UP000184204">
    <property type="component" value="Unassembled WGS sequence"/>
</dbReference>
<proteinExistence type="inferred from homology"/>
<dbReference type="EMBL" id="CP014223">
    <property type="protein sequence ID" value="AMJ42406.1"/>
    <property type="molecule type" value="Genomic_DNA"/>
</dbReference>
<evidence type="ECO:0000259" key="9">
    <source>
        <dbReference type="Pfam" id="PF22638"/>
    </source>
</evidence>
<evidence type="ECO:0000256" key="2">
    <source>
        <dbReference type="ARBA" id="ARBA00004613"/>
    </source>
</evidence>
<reference evidence="13" key="3">
    <citation type="submission" date="2016-11" db="EMBL/GenBank/DDBJ databases">
        <authorList>
            <person name="Jaros S."/>
            <person name="Januszkiewicz K."/>
            <person name="Wedrychowicz H."/>
        </authorList>
    </citation>
    <scope>NUCLEOTIDE SEQUENCE [LARGE SCALE GENOMIC DNA]</scope>
    <source>
        <strain evidence="13">DSM 1682</strain>
    </source>
</reference>
<reference evidence="12" key="2">
    <citation type="submission" date="2016-01" db="EMBL/GenBank/DDBJ databases">
        <authorList>
            <person name="Poehlein A."/>
            <person name="Schlien K."/>
            <person name="Gottschalk G."/>
            <person name="Buckel W."/>
            <person name="Daniel R."/>
        </authorList>
    </citation>
    <scope>NUCLEOTIDE SEQUENCE [LARGE SCALE GENOMIC DNA]</scope>
    <source>
        <strain evidence="12">X2</strain>
    </source>
</reference>
<dbReference type="InterPro" id="IPR010930">
    <property type="entry name" value="Flg_bb/hook_C_dom"/>
</dbReference>
<dbReference type="EMBL" id="FQUA01000013">
    <property type="protein sequence ID" value="SHF01354.1"/>
    <property type="molecule type" value="Genomic_DNA"/>
</dbReference>
<evidence type="ECO:0000256" key="7">
    <source>
        <dbReference type="RuleBase" id="RU362065"/>
    </source>
</evidence>
<evidence type="ECO:0000256" key="4">
    <source>
        <dbReference type="ARBA" id="ARBA00016244"/>
    </source>
</evidence>
<dbReference type="NCBIfam" id="TIGR02492">
    <property type="entry name" value="flgK_ends"/>
    <property type="match status" value="1"/>
</dbReference>
<dbReference type="InterPro" id="IPR002371">
    <property type="entry name" value="FlgK"/>
</dbReference>
<dbReference type="OrthoDB" id="9802553at2"/>
<dbReference type="AlphaFoldDB" id="A0A0X8VB92"/>
<dbReference type="GO" id="GO:0005198">
    <property type="term" value="F:structural molecule activity"/>
    <property type="evidence" value="ECO:0007669"/>
    <property type="project" value="UniProtKB-UniRule"/>
</dbReference>
<feature type="domain" description="Flagellar hook-associated protein FlgK helical" evidence="9">
    <location>
        <begin position="99"/>
        <end position="351"/>
    </location>
</feature>
<dbReference type="PANTHER" id="PTHR30033">
    <property type="entry name" value="FLAGELLAR HOOK-ASSOCIATED PROTEIN 1"/>
    <property type="match status" value="1"/>
</dbReference>
<evidence type="ECO:0000313" key="12">
    <source>
        <dbReference type="Proteomes" id="UP000068026"/>
    </source>
</evidence>
<sequence>MRSTFGAFTTAQLGLRASQYGLDVTGQNISNINTKGYTRQVVDQISLNLQNSGRYATVANVGYGVLVTGISQVRDPYLDIRFRNEVAKVGEADVKLGGLKEIESVLDEIATDGIQTQLSDLNTMLQKLAGQVSSQEYENMVKSSADSLTKYLNQCAKQLETIRSNQEYNLKQVEVPEINNILKNISELNKSIKDGQINGTPALELIDQRNVLIDNLAGYMKIDVTYVPTKISDSLTIDELKIDLVGANNTINLLNHLDHVSLDMPAGTTQLNILDAEGNPVKNSSGAVIGTDVFKELTSGSLKGSLEFLNSNGAFDTNKDSFRGIGYYQKMLDLMANTLASTFNDINNTGLPSGTLHDMFGTSDGSTTITAKNICVASGWANSEYGLTKSVNADGSTPASGAQENILKMIDALKSDQPFIKKGALPADDVTIFTGTFHSFVSNLNTTLGIDIKSSKTLLENHVSVANEISSAKNAISSVSLDEEGMNLLKYQKSFAAAARLMTTLDEALETIINKMGVVGR</sequence>
<evidence type="ECO:0000259" key="8">
    <source>
        <dbReference type="Pfam" id="PF06429"/>
    </source>
</evidence>
<evidence type="ECO:0000313" key="13">
    <source>
        <dbReference type="Proteomes" id="UP000184204"/>
    </source>
</evidence>
<dbReference type="Pfam" id="PF22638">
    <property type="entry name" value="FlgK_D1"/>
    <property type="match status" value="1"/>
</dbReference>
<evidence type="ECO:0000313" key="10">
    <source>
        <dbReference type="EMBL" id="AMJ42406.1"/>
    </source>
</evidence>
<evidence type="ECO:0000256" key="5">
    <source>
        <dbReference type="ARBA" id="ARBA00022525"/>
    </source>
</evidence>
<comment type="similarity">
    <text evidence="3 7">Belongs to the flagella basal body rod proteins family.</text>
</comment>
<name>A0A0X8VB92_ANAPI</name>
<protein>
    <recommendedName>
        <fullName evidence="4 7">Flagellar hook-associated protein 1</fullName>
        <shortName evidence="7">HAP1</shortName>
    </recommendedName>
</protein>
<dbReference type="GO" id="GO:0005576">
    <property type="term" value="C:extracellular region"/>
    <property type="evidence" value="ECO:0007669"/>
    <property type="project" value="UniProtKB-SubCell"/>
</dbReference>
<evidence type="ECO:0000256" key="6">
    <source>
        <dbReference type="ARBA" id="ARBA00023143"/>
    </source>
</evidence>
<dbReference type="KEGG" id="cpro:CPRO_28650"/>
<evidence type="ECO:0000256" key="3">
    <source>
        <dbReference type="ARBA" id="ARBA00009677"/>
    </source>
</evidence>
<organism evidence="11 13">
    <name type="scientific">Anaerotignum propionicum DSM 1682</name>
    <dbReference type="NCBI Taxonomy" id="991789"/>
    <lineage>
        <taxon>Bacteria</taxon>
        <taxon>Bacillati</taxon>
        <taxon>Bacillota</taxon>
        <taxon>Clostridia</taxon>
        <taxon>Lachnospirales</taxon>
        <taxon>Anaerotignaceae</taxon>
        <taxon>Anaerotignum</taxon>
    </lineage>
</organism>
<accession>A0A0X8VB92</accession>
<gene>
    <name evidence="7 10" type="primary">flgK</name>
    <name evidence="10" type="ORF">CPRO_28650</name>
    <name evidence="11" type="ORF">SAMN02745151_02521</name>
</gene>
<dbReference type="InterPro" id="IPR053927">
    <property type="entry name" value="FlgK_helical"/>
</dbReference>
<keyword evidence="12" id="KW-1185">Reference proteome</keyword>
<evidence type="ECO:0000256" key="1">
    <source>
        <dbReference type="ARBA" id="ARBA00004365"/>
    </source>
</evidence>